<comment type="caution">
    <text evidence="6">Lacks conserved residue(s) required for the propagation of feature annotation.</text>
</comment>
<evidence type="ECO:0000256" key="2">
    <source>
        <dbReference type="ARBA" id="ARBA00022729"/>
    </source>
</evidence>
<dbReference type="VEuPathDB" id="VectorBase:ACHR002333"/>
<evidence type="ECO:0000313" key="10">
    <source>
        <dbReference type="Proteomes" id="UP000075881"/>
    </source>
</evidence>
<keyword evidence="1 6" id="KW-0245">EGF-like domain</keyword>
<dbReference type="PANTHER" id="PTHR24042:SF5">
    <property type="entry name" value="EGF-LIKE CALCIUM-BINDING DOMAIN-CONTAINING PROTEIN"/>
    <property type="match status" value="1"/>
</dbReference>
<evidence type="ECO:0000256" key="6">
    <source>
        <dbReference type="PROSITE-ProRule" id="PRU00076"/>
    </source>
</evidence>
<keyword evidence="5" id="KW-0325">Glycoprotein</keyword>
<dbReference type="InterPro" id="IPR051586">
    <property type="entry name" value="PKC-binding_NELL"/>
</dbReference>
<dbReference type="PROSITE" id="PS50184">
    <property type="entry name" value="VWFC_2"/>
    <property type="match status" value="1"/>
</dbReference>
<dbReference type="GO" id="GO:0005615">
    <property type="term" value="C:extracellular space"/>
    <property type="evidence" value="ECO:0007669"/>
    <property type="project" value="TreeGrafter"/>
</dbReference>
<dbReference type="Gene3D" id="2.10.25.10">
    <property type="entry name" value="Laminin"/>
    <property type="match status" value="4"/>
</dbReference>
<dbReference type="CDD" id="cd00054">
    <property type="entry name" value="EGF_CA"/>
    <property type="match status" value="3"/>
</dbReference>
<dbReference type="SUPFAM" id="SSF57603">
    <property type="entry name" value="FnI-like domain"/>
    <property type="match status" value="1"/>
</dbReference>
<dbReference type="InterPro" id="IPR000152">
    <property type="entry name" value="EGF-type_Asp/Asn_hydroxyl_site"/>
</dbReference>
<dbReference type="Gene3D" id="6.20.200.20">
    <property type="match status" value="1"/>
</dbReference>
<feature type="disulfide bond" evidence="6">
    <location>
        <begin position="402"/>
        <end position="411"/>
    </location>
</feature>
<dbReference type="SMART" id="SM00181">
    <property type="entry name" value="EGF"/>
    <property type="match status" value="4"/>
</dbReference>
<dbReference type="Pfam" id="PF07645">
    <property type="entry name" value="EGF_CA"/>
    <property type="match status" value="2"/>
</dbReference>
<keyword evidence="4 6" id="KW-1015">Disulfide bond</keyword>
<dbReference type="Proteomes" id="UP000075881">
    <property type="component" value="Unassembled WGS sequence"/>
</dbReference>
<dbReference type="InterPro" id="IPR009030">
    <property type="entry name" value="Growth_fac_rcpt_cys_sf"/>
</dbReference>
<name>A0A182JV01_9DIPT</name>
<dbReference type="PROSITE" id="PS01186">
    <property type="entry name" value="EGF_2"/>
    <property type="match status" value="3"/>
</dbReference>
<sequence length="669" mass="75504">MHCEFLQCPELKCPAEQQMSVTDECCKFCQGISSFPLNLPPQDHIFLGDKHQQPREQRHQQRHQNVKLQHQQQDSLQVNQFQQHENNESIVQHNSSTKADYGGAVSFKAESNNDEKTVTKAFSDDSNSHSINEFLIDQRITIEKTDHEEAIEKIRQDEQKSLDEDGQILSMLIITNDRSHSQMDFLDDDRDKTQHKDIHIELEQKDKHKEEWTIAQKAMHVTITLRVLTLTPSTRVPVVRASTEMGINVSILHIGEKHGHTSDRKAVAAAVIGGNITRILLTETNIQRKRSTIKHYSCKRQKGGLNGNHCHLNTRCVNTFGSYICECLPGFRRQDKFNCVEMDECKSGEHNCHENADCINTLGSYHCRCKEGYIGNGQDCRPVCNQTCLNGGECRSPNVCTCRTGYIGESCEKDLDECATGLHRCKDTTDCCKAGFETKGKECVDIDECYLNTHSCHPTARCVNTPGHFRCECPVDGDSDCRLSCMFEDRELNDGDKVSPSNAPCKICTCSKGVISCVEPPCNCSTWRPGVVSELCCPQCDPKQSCQHQELKHVTFRSGEQWIYQCQTCECLYGEFDCWNLECPPLTCDNPMPAGPADCCPRCPDDRCGFENLTKLMTSSSSEGVGIGTTCLYENHVYPPGPFKYPSRDCTTCSCKYYLMHHSFDVFVV</sequence>
<dbReference type="GO" id="GO:0005509">
    <property type="term" value="F:calcium ion binding"/>
    <property type="evidence" value="ECO:0007669"/>
    <property type="project" value="InterPro"/>
</dbReference>
<keyword evidence="3" id="KW-0677">Repeat</keyword>
<evidence type="ECO:0000256" key="4">
    <source>
        <dbReference type="ARBA" id="ARBA00023157"/>
    </source>
</evidence>
<protein>
    <recommendedName>
        <fullName evidence="11">Protein kinase C-binding protein NELL1</fullName>
    </recommendedName>
</protein>
<dbReference type="InterPro" id="IPR001007">
    <property type="entry name" value="VWF_dom"/>
</dbReference>
<dbReference type="SUPFAM" id="SSF57184">
    <property type="entry name" value="Growth factor receptor domain"/>
    <property type="match status" value="1"/>
</dbReference>
<feature type="domain" description="VWFC" evidence="8">
    <location>
        <begin position="544"/>
        <end position="604"/>
    </location>
</feature>
<dbReference type="FunFam" id="2.10.25.10:FF:000038">
    <property type="entry name" value="Fibrillin 2"/>
    <property type="match status" value="2"/>
</dbReference>
<evidence type="ECO:0008006" key="11">
    <source>
        <dbReference type="Google" id="ProtNLM"/>
    </source>
</evidence>
<evidence type="ECO:0000256" key="5">
    <source>
        <dbReference type="ARBA" id="ARBA00023180"/>
    </source>
</evidence>
<evidence type="ECO:0000256" key="1">
    <source>
        <dbReference type="ARBA" id="ARBA00022536"/>
    </source>
</evidence>
<dbReference type="InterPro" id="IPR024731">
    <property type="entry name" value="NELL2-like_EGF"/>
</dbReference>
<dbReference type="EnsemblMetazoa" id="ACHR002333-RA">
    <property type="protein sequence ID" value="ACHR002333-PA"/>
    <property type="gene ID" value="ACHR002333"/>
</dbReference>
<dbReference type="SMART" id="SM00179">
    <property type="entry name" value="EGF_CA"/>
    <property type="match status" value="3"/>
</dbReference>
<dbReference type="PANTHER" id="PTHR24042">
    <property type="entry name" value="NEL HOMOLOG"/>
    <property type="match status" value="1"/>
</dbReference>
<dbReference type="Pfam" id="PF00093">
    <property type="entry name" value="VWC"/>
    <property type="match status" value="1"/>
</dbReference>
<dbReference type="InterPro" id="IPR018097">
    <property type="entry name" value="EGF_Ca-bd_CS"/>
</dbReference>
<dbReference type="PROSITE" id="PS00022">
    <property type="entry name" value="EGF_1"/>
    <property type="match status" value="1"/>
</dbReference>
<dbReference type="SUPFAM" id="SSF57196">
    <property type="entry name" value="EGF/Laminin"/>
    <property type="match status" value="2"/>
</dbReference>
<dbReference type="PROSITE" id="PS01187">
    <property type="entry name" value="EGF_CA"/>
    <property type="match status" value="2"/>
</dbReference>
<dbReference type="Pfam" id="PF12947">
    <property type="entry name" value="EGF_3"/>
    <property type="match status" value="1"/>
</dbReference>
<dbReference type="AlphaFoldDB" id="A0A182JV01"/>
<feature type="domain" description="EGF-like" evidence="7">
    <location>
        <begin position="445"/>
        <end position="482"/>
    </location>
</feature>
<dbReference type="SMART" id="SM00214">
    <property type="entry name" value="VWC"/>
    <property type="match status" value="2"/>
</dbReference>
<dbReference type="GO" id="GO:0008201">
    <property type="term" value="F:heparin binding"/>
    <property type="evidence" value="ECO:0007669"/>
    <property type="project" value="TreeGrafter"/>
</dbReference>
<evidence type="ECO:0000313" key="9">
    <source>
        <dbReference type="EnsemblMetazoa" id="ACHR002333-PA"/>
    </source>
</evidence>
<evidence type="ECO:0000256" key="3">
    <source>
        <dbReference type="ARBA" id="ARBA00022737"/>
    </source>
</evidence>
<feature type="disulfide bond" evidence="6">
    <location>
        <begin position="384"/>
        <end position="394"/>
    </location>
</feature>
<evidence type="ECO:0000259" key="7">
    <source>
        <dbReference type="PROSITE" id="PS50026"/>
    </source>
</evidence>
<dbReference type="Gene3D" id="2.10.70.10">
    <property type="entry name" value="Complement Module, domain 1"/>
    <property type="match status" value="1"/>
</dbReference>
<feature type="domain" description="EGF-like" evidence="7">
    <location>
        <begin position="382"/>
        <end position="412"/>
    </location>
</feature>
<reference evidence="10" key="1">
    <citation type="submission" date="2013-03" db="EMBL/GenBank/DDBJ databases">
        <title>The Genome Sequence of Anopheles christyi ACHKN1017.</title>
        <authorList>
            <consortium name="The Broad Institute Genomics Platform"/>
            <person name="Neafsey D.E."/>
            <person name="Besansky N."/>
            <person name="Walker B."/>
            <person name="Young S.K."/>
            <person name="Zeng Q."/>
            <person name="Gargeya S."/>
            <person name="Fitzgerald M."/>
            <person name="Haas B."/>
            <person name="Abouelleil A."/>
            <person name="Allen A.W."/>
            <person name="Alvarado L."/>
            <person name="Arachchi H.M."/>
            <person name="Berlin A.M."/>
            <person name="Chapman S.B."/>
            <person name="Gainer-Dewar J."/>
            <person name="Goldberg J."/>
            <person name="Griggs A."/>
            <person name="Gujja S."/>
            <person name="Hansen M."/>
            <person name="Howarth C."/>
            <person name="Imamovic A."/>
            <person name="Ireland A."/>
            <person name="Larimer J."/>
            <person name="McCowan C."/>
            <person name="Murphy C."/>
            <person name="Pearson M."/>
            <person name="Poon T.W."/>
            <person name="Priest M."/>
            <person name="Roberts A."/>
            <person name="Saif S."/>
            <person name="Shea T."/>
            <person name="Sisk P."/>
            <person name="Sykes S."/>
            <person name="Wortman J."/>
            <person name="Nusbaum C."/>
            <person name="Birren B."/>
        </authorList>
    </citation>
    <scope>NUCLEOTIDE SEQUENCE [LARGE SCALE GENOMIC DNA]</scope>
    <source>
        <strain evidence="10">ACHKN1017</strain>
    </source>
</reference>
<dbReference type="InterPro" id="IPR000742">
    <property type="entry name" value="EGF"/>
</dbReference>
<dbReference type="PROSITE" id="PS01208">
    <property type="entry name" value="VWFC_1"/>
    <property type="match status" value="1"/>
</dbReference>
<keyword evidence="2" id="KW-0732">Signal</keyword>
<accession>A0A182JV01</accession>
<evidence type="ECO:0000259" key="8">
    <source>
        <dbReference type="PROSITE" id="PS50184"/>
    </source>
</evidence>
<keyword evidence="10" id="KW-1185">Reference proteome</keyword>
<dbReference type="InterPro" id="IPR001881">
    <property type="entry name" value="EGF-like_Ca-bd_dom"/>
</dbReference>
<dbReference type="PROSITE" id="PS00010">
    <property type="entry name" value="ASX_HYDROXYL"/>
    <property type="match status" value="2"/>
</dbReference>
<feature type="domain" description="EGF-like" evidence="7">
    <location>
        <begin position="341"/>
        <end position="381"/>
    </location>
</feature>
<proteinExistence type="predicted"/>
<dbReference type="STRING" id="43041.A0A182JV01"/>
<organism evidence="9 10">
    <name type="scientific">Anopheles christyi</name>
    <dbReference type="NCBI Taxonomy" id="43041"/>
    <lineage>
        <taxon>Eukaryota</taxon>
        <taxon>Metazoa</taxon>
        <taxon>Ecdysozoa</taxon>
        <taxon>Arthropoda</taxon>
        <taxon>Hexapoda</taxon>
        <taxon>Insecta</taxon>
        <taxon>Pterygota</taxon>
        <taxon>Neoptera</taxon>
        <taxon>Endopterygota</taxon>
        <taxon>Diptera</taxon>
        <taxon>Nematocera</taxon>
        <taxon>Culicoidea</taxon>
        <taxon>Culicidae</taxon>
        <taxon>Anophelinae</taxon>
        <taxon>Anopheles</taxon>
    </lineage>
</organism>
<dbReference type="InterPro" id="IPR049883">
    <property type="entry name" value="NOTCH1_EGF-like"/>
</dbReference>
<dbReference type="PROSITE" id="PS50026">
    <property type="entry name" value="EGF_3"/>
    <property type="match status" value="3"/>
</dbReference>
<reference evidence="9" key="2">
    <citation type="submission" date="2020-05" db="UniProtKB">
        <authorList>
            <consortium name="EnsemblMetazoa"/>
        </authorList>
    </citation>
    <scope>IDENTIFICATION</scope>
    <source>
        <strain evidence="9">ACHKN1017</strain>
    </source>
</reference>